<gene>
    <name evidence="5" type="ORF">POTOM_058387</name>
</gene>
<feature type="domain" description="NmrA-like" evidence="4">
    <location>
        <begin position="7"/>
        <end position="304"/>
    </location>
</feature>
<dbReference type="Proteomes" id="UP000886885">
    <property type="component" value="Chromosome 19A"/>
</dbReference>
<organism evidence="5 6">
    <name type="scientific">Populus tomentosa</name>
    <name type="common">Chinese white poplar</name>
    <dbReference type="NCBI Taxonomy" id="118781"/>
    <lineage>
        <taxon>Eukaryota</taxon>
        <taxon>Viridiplantae</taxon>
        <taxon>Streptophyta</taxon>
        <taxon>Embryophyta</taxon>
        <taxon>Tracheophyta</taxon>
        <taxon>Spermatophyta</taxon>
        <taxon>Magnoliopsida</taxon>
        <taxon>eudicotyledons</taxon>
        <taxon>Gunneridae</taxon>
        <taxon>Pentapetalae</taxon>
        <taxon>rosids</taxon>
        <taxon>fabids</taxon>
        <taxon>Malpighiales</taxon>
        <taxon>Salicaceae</taxon>
        <taxon>Saliceae</taxon>
        <taxon>Populus</taxon>
    </lineage>
</organism>
<dbReference type="InterPro" id="IPR008030">
    <property type="entry name" value="NmrA-like"/>
</dbReference>
<dbReference type="AlphaFoldDB" id="A0A8X7XVM4"/>
<dbReference type="EMBL" id="JAAWWB010000037">
    <property type="protein sequence ID" value="KAG6738765.1"/>
    <property type="molecule type" value="Genomic_DNA"/>
</dbReference>
<dbReference type="PANTHER" id="PTHR43349">
    <property type="entry name" value="PINORESINOL REDUCTASE-RELATED"/>
    <property type="match status" value="1"/>
</dbReference>
<keyword evidence="3" id="KW-0560">Oxidoreductase</keyword>
<keyword evidence="6" id="KW-1185">Reference proteome</keyword>
<dbReference type="InterPro" id="IPR045312">
    <property type="entry name" value="PCBER-like"/>
</dbReference>
<evidence type="ECO:0000256" key="2">
    <source>
        <dbReference type="ARBA" id="ARBA00022857"/>
    </source>
</evidence>
<reference evidence="5" key="1">
    <citation type="journal article" date="2020" name="bioRxiv">
        <title>Hybrid origin of Populus tomentosa Carr. identified through genome sequencing and phylogenomic analysis.</title>
        <authorList>
            <person name="An X."/>
            <person name="Gao K."/>
            <person name="Chen Z."/>
            <person name="Li J."/>
            <person name="Yang X."/>
            <person name="Yang X."/>
            <person name="Zhou J."/>
            <person name="Guo T."/>
            <person name="Zhao T."/>
            <person name="Huang S."/>
            <person name="Miao D."/>
            <person name="Khan W.U."/>
            <person name="Rao P."/>
            <person name="Ye M."/>
            <person name="Lei B."/>
            <person name="Liao W."/>
            <person name="Wang J."/>
            <person name="Ji L."/>
            <person name="Li Y."/>
            <person name="Guo B."/>
            <person name="Mustafa N.S."/>
            <person name="Li S."/>
            <person name="Yun Q."/>
            <person name="Keller S.R."/>
            <person name="Mao J."/>
            <person name="Zhang R."/>
            <person name="Strauss S.H."/>
        </authorList>
    </citation>
    <scope>NUCLEOTIDE SEQUENCE</scope>
    <source>
        <strain evidence="5">GM15</strain>
        <tissue evidence="5">Leaf</tissue>
    </source>
</reference>
<evidence type="ECO:0000256" key="1">
    <source>
        <dbReference type="ARBA" id="ARBA00005725"/>
    </source>
</evidence>
<proteinExistence type="inferred from homology"/>
<dbReference type="OrthoDB" id="419598at2759"/>
<evidence type="ECO:0000313" key="6">
    <source>
        <dbReference type="Proteomes" id="UP000886885"/>
    </source>
</evidence>
<dbReference type="Pfam" id="PF05368">
    <property type="entry name" value="NmrA"/>
    <property type="match status" value="1"/>
</dbReference>
<sequence>MENIELSKILIFGGTGYIGKYMVKGLKASVLLGHKTYVYARPITPQSSPSKKHIHQEFQSMGVAIVQGELDEHDKLVSLLRQVDVVISTLPYPQVLAQLKIIDAMKVSGNIKRFIPSDFGIEEDRVSPLPPFQAFLDRKRKVRRAIEAAGIPYTFVAANCCGAYFINILLRPQAQPRDITVYGDGQAKAVLNYEEDVAMYTIKVADDARTLNRVVTYQPPKNIVSQLELISLWEKKTGQNFIRVHLSEEELVKLSESLPPPQNIPVSILHSVFIKGDMTGYELGDDDLEASQLYPDYEYTTFDKLLDIFLIDPPEPAMGAFE</sequence>
<dbReference type="PANTHER" id="PTHR43349:SF9">
    <property type="entry name" value="PHENYLCOUMARAN BENZYLIC ETHER REDUCTASE-LIKE PROTEIN"/>
    <property type="match status" value="1"/>
</dbReference>
<dbReference type="CDD" id="cd05259">
    <property type="entry name" value="PCBER_SDR_a"/>
    <property type="match status" value="1"/>
</dbReference>
<name>A0A8X7XVM4_POPTO</name>
<evidence type="ECO:0000256" key="3">
    <source>
        <dbReference type="ARBA" id="ARBA00023002"/>
    </source>
</evidence>
<dbReference type="InterPro" id="IPR050608">
    <property type="entry name" value="NmrA-type/Isoflavone_red_sf"/>
</dbReference>
<protein>
    <recommendedName>
        <fullName evidence="4">NmrA-like domain-containing protein</fullName>
    </recommendedName>
</protein>
<keyword evidence="2" id="KW-0521">NADP</keyword>
<evidence type="ECO:0000313" key="5">
    <source>
        <dbReference type="EMBL" id="KAG6738765.1"/>
    </source>
</evidence>
<accession>A0A8X7XVM4</accession>
<evidence type="ECO:0000259" key="4">
    <source>
        <dbReference type="Pfam" id="PF05368"/>
    </source>
</evidence>
<dbReference type="GO" id="GO:0044550">
    <property type="term" value="P:secondary metabolite biosynthetic process"/>
    <property type="evidence" value="ECO:0007669"/>
    <property type="project" value="UniProtKB-ARBA"/>
</dbReference>
<comment type="caution">
    <text evidence="5">The sequence shown here is derived from an EMBL/GenBank/DDBJ whole genome shotgun (WGS) entry which is preliminary data.</text>
</comment>
<comment type="similarity">
    <text evidence="1">Belongs to the NmrA-type oxidoreductase family. Isoflavone reductase subfamily.</text>
</comment>
<dbReference type="GO" id="GO:0016491">
    <property type="term" value="F:oxidoreductase activity"/>
    <property type="evidence" value="ECO:0007669"/>
    <property type="project" value="UniProtKB-KW"/>
</dbReference>